<sequence length="247" mass="29197">MNIKKIITSIIIFVNLSYSQKSDNIYVEYDFTDNSIYKEVKAVLIFNDTESIFKTFFGEQENEPEFKGNSIFIGGLIDIYQQTNKTKDTLATYNLIEDNKILKINEKIPNFNWKLDFNDEKKIGNYICKKATTKFRGREYTAWYYEDIPTFFGPWKFSGLPGLIIEIHDNTKTFIWKCNKIEIPAKENIVIPYKKYSSISIKEYVFKVKEYMDELRSRVKRVLPRGAEASVPKNPRRGLELVYEWEE</sequence>
<proteinExistence type="predicted"/>
<protein>
    <submittedName>
        <fullName evidence="1">GLPGLI family protein</fullName>
    </submittedName>
</protein>
<dbReference type="InterPro" id="IPR005901">
    <property type="entry name" value="GLPGLI"/>
</dbReference>
<evidence type="ECO:0000313" key="1">
    <source>
        <dbReference type="EMBL" id="NMH24380.1"/>
    </source>
</evidence>
<reference evidence="1 2" key="1">
    <citation type="submission" date="2020-02" db="EMBL/GenBank/DDBJ databases">
        <title>Flavobacterium sp. genome.</title>
        <authorList>
            <person name="Jung H.S."/>
            <person name="Baek J.H."/>
            <person name="Jeon C.O."/>
        </authorList>
    </citation>
    <scope>NUCLEOTIDE SEQUENCE [LARGE SCALE GENOMIC DNA]</scope>
    <source>
        <strain evidence="1 2">SE-s27</strain>
    </source>
</reference>
<dbReference type="Pfam" id="PF09697">
    <property type="entry name" value="Porph_ging"/>
    <property type="match status" value="1"/>
</dbReference>
<comment type="caution">
    <text evidence="1">The sequence shown here is derived from an EMBL/GenBank/DDBJ whole genome shotgun (WGS) entry which is preliminary data.</text>
</comment>
<accession>A0ABX1QQB4</accession>
<dbReference type="RefSeq" id="WP_169522977.1">
    <property type="nucleotide sequence ID" value="NZ_JAAMPT010000199.1"/>
</dbReference>
<evidence type="ECO:0000313" key="2">
    <source>
        <dbReference type="Proteomes" id="UP000767947"/>
    </source>
</evidence>
<dbReference type="NCBIfam" id="TIGR01200">
    <property type="entry name" value="GLPGLI"/>
    <property type="match status" value="1"/>
</dbReference>
<organism evidence="1 2">
    <name type="scientific">Flavobacterium solisilvae</name>
    <dbReference type="NCBI Taxonomy" id="1852019"/>
    <lineage>
        <taxon>Bacteria</taxon>
        <taxon>Pseudomonadati</taxon>
        <taxon>Bacteroidota</taxon>
        <taxon>Flavobacteriia</taxon>
        <taxon>Flavobacteriales</taxon>
        <taxon>Flavobacteriaceae</taxon>
        <taxon>Flavobacterium</taxon>
    </lineage>
</organism>
<keyword evidence="2" id="KW-1185">Reference proteome</keyword>
<dbReference type="EMBL" id="JAAMPT010000199">
    <property type="protein sequence ID" value="NMH24380.1"/>
    <property type="molecule type" value="Genomic_DNA"/>
</dbReference>
<name>A0ABX1QQB4_9FLAO</name>
<dbReference type="Proteomes" id="UP000767947">
    <property type="component" value="Unassembled WGS sequence"/>
</dbReference>
<gene>
    <name evidence="1" type="ORF">G6042_03765</name>
</gene>